<evidence type="ECO:0000256" key="4">
    <source>
        <dbReference type="ARBA" id="ARBA00023136"/>
    </source>
</evidence>
<keyword evidence="3 6" id="KW-0732">Signal</keyword>
<dbReference type="AlphaFoldDB" id="A0A948TRA4"/>
<comment type="subcellular location">
    <subcellularLocation>
        <location evidence="1">Cell outer membrane</location>
    </subcellularLocation>
</comment>
<dbReference type="Pfam" id="PF14322">
    <property type="entry name" value="SusD-like_3"/>
    <property type="match status" value="1"/>
</dbReference>
<evidence type="ECO:0000256" key="2">
    <source>
        <dbReference type="ARBA" id="ARBA00006275"/>
    </source>
</evidence>
<dbReference type="Pfam" id="PF07980">
    <property type="entry name" value="SusD_RagB"/>
    <property type="match status" value="1"/>
</dbReference>
<name>A0A948TRA4_9BACT</name>
<evidence type="ECO:0000259" key="8">
    <source>
        <dbReference type="Pfam" id="PF14322"/>
    </source>
</evidence>
<evidence type="ECO:0000256" key="1">
    <source>
        <dbReference type="ARBA" id="ARBA00004442"/>
    </source>
</evidence>
<feature type="chain" id="PRO_5037852578" evidence="6">
    <location>
        <begin position="22"/>
        <end position="659"/>
    </location>
</feature>
<reference evidence="9" key="2">
    <citation type="submission" date="2021-04" db="EMBL/GenBank/DDBJ databases">
        <authorList>
            <person name="Gilroy R."/>
        </authorList>
    </citation>
    <scope>NUCLEOTIDE SEQUENCE</scope>
    <source>
        <strain evidence="9">8470</strain>
    </source>
</reference>
<feature type="domain" description="RagB/SusD" evidence="7">
    <location>
        <begin position="305"/>
        <end position="658"/>
    </location>
</feature>
<protein>
    <submittedName>
        <fullName evidence="9">RagB/SusD family nutrient uptake outer membrane protein</fullName>
    </submittedName>
</protein>
<reference evidence="9" key="1">
    <citation type="journal article" date="2021" name="PeerJ">
        <title>Extensive microbial diversity within the chicken gut microbiome revealed by metagenomics and culture.</title>
        <authorList>
            <person name="Gilroy R."/>
            <person name="Ravi A."/>
            <person name="Getino M."/>
            <person name="Pursley I."/>
            <person name="Horton D.L."/>
            <person name="Alikhan N.F."/>
            <person name="Baker D."/>
            <person name="Gharbi K."/>
            <person name="Hall N."/>
            <person name="Watson M."/>
            <person name="Adriaenssens E.M."/>
            <person name="Foster-Nyarko E."/>
            <person name="Jarju S."/>
            <person name="Secka A."/>
            <person name="Antonio M."/>
            <person name="Oren A."/>
            <person name="Chaudhuri R.R."/>
            <person name="La Ragione R."/>
            <person name="Hildebrand F."/>
            <person name="Pallen M.J."/>
        </authorList>
    </citation>
    <scope>NUCLEOTIDE SEQUENCE</scope>
    <source>
        <strain evidence="9">8470</strain>
    </source>
</reference>
<comment type="similarity">
    <text evidence="2">Belongs to the SusD family.</text>
</comment>
<dbReference type="Proteomes" id="UP000784286">
    <property type="component" value="Unassembled WGS sequence"/>
</dbReference>
<dbReference type="Gene3D" id="1.25.40.390">
    <property type="match status" value="1"/>
</dbReference>
<keyword evidence="4" id="KW-0472">Membrane</keyword>
<sequence>MRKNICYSIILSLGLSLTACNDGFLDRAPITSLTEENAFQSYENFQAFAWPLYEMFNNTMFGTAINGTGQGSCYSADMNAGWMYSRGMHLNGNNYAFGRITSVASGNGWNFSGGLRRANILLSHVDSSNMTDEEKNHWRAVGYFFHSFWYMELIDRFGDVPWVESPLSDESEERFAAREDRKTVADRVLERLKWAEKNIGNFSGKDGENAIDEDCVKALISRFTLREATWRKYHELGDYESYLEECVRVSELLMKKYPTLYNGTESSPGTGYNEIWTTEDLQGVPGVILSYQFADAPQKYHNFSALEHMDSGNAEMTQDMVDLYLCTDGKPIATSGVYEGDKTPYSTFRNRDPRLYYVVMPPYKVTAKTPTEEDPRTWEYTGNAEDRYYIDLLGANESCSNPGVGMKRLPAQNWTAQLVPAVPNLLDGVGATGFVRGYSGYYVWKGWSNWETNMNGGVMQNTSDKPIFKIEEVLLNYAEAMWELGQFNQDVADKTINLLRDRVGVVRMNVGEINESFDPNRGRWYPKQLPDRCPVAQGTLLDPVLWEIRRERIVELMGEGFGFYDIRRWRMAPWFLNRQHRGFYAQKNMINSNSANQFFLNEETGQPVGMTGDMDEGYIYLEADPIASGQGWQERYYLYQVPTTEILLNPNLTQNPGWD</sequence>
<keyword evidence="5" id="KW-0998">Cell outer membrane</keyword>
<dbReference type="InterPro" id="IPR011990">
    <property type="entry name" value="TPR-like_helical_dom_sf"/>
</dbReference>
<evidence type="ECO:0000259" key="7">
    <source>
        <dbReference type="Pfam" id="PF07980"/>
    </source>
</evidence>
<dbReference type="SUPFAM" id="SSF48452">
    <property type="entry name" value="TPR-like"/>
    <property type="match status" value="1"/>
</dbReference>
<evidence type="ECO:0000256" key="3">
    <source>
        <dbReference type="ARBA" id="ARBA00022729"/>
    </source>
</evidence>
<evidence type="ECO:0000256" key="6">
    <source>
        <dbReference type="SAM" id="SignalP"/>
    </source>
</evidence>
<feature type="signal peptide" evidence="6">
    <location>
        <begin position="1"/>
        <end position="21"/>
    </location>
</feature>
<dbReference type="InterPro" id="IPR012944">
    <property type="entry name" value="SusD_RagB_dom"/>
</dbReference>
<organism evidence="9 10">
    <name type="scientific">Candidatus Phocaeicola excrementipullorum</name>
    <dbReference type="NCBI Taxonomy" id="2838731"/>
    <lineage>
        <taxon>Bacteria</taxon>
        <taxon>Pseudomonadati</taxon>
        <taxon>Bacteroidota</taxon>
        <taxon>Bacteroidia</taxon>
        <taxon>Bacteroidales</taxon>
        <taxon>Bacteroidaceae</taxon>
        <taxon>Phocaeicola</taxon>
    </lineage>
</organism>
<proteinExistence type="inferred from homology"/>
<comment type="caution">
    <text evidence="9">The sequence shown here is derived from an EMBL/GenBank/DDBJ whole genome shotgun (WGS) entry which is preliminary data.</text>
</comment>
<dbReference type="EMBL" id="JAHLFJ010000112">
    <property type="protein sequence ID" value="MBU3857300.1"/>
    <property type="molecule type" value="Genomic_DNA"/>
</dbReference>
<evidence type="ECO:0000313" key="9">
    <source>
        <dbReference type="EMBL" id="MBU3857300.1"/>
    </source>
</evidence>
<feature type="domain" description="SusD-like N-terminal" evidence="8">
    <location>
        <begin position="114"/>
        <end position="224"/>
    </location>
</feature>
<evidence type="ECO:0000313" key="10">
    <source>
        <dbReference type="Proteomes" id="UP000784286"/>
    </source>
</evidence>
<evidence type="ECO:0000256" key="5">
    <source>
        <dbReference type="ARBA" id="ARBA00023237"/>
    </source>
</evidence>
<dbReference type="PROSITE" id="PS51257">
    <property type="entry name" value="PROKAR_LIPOPROTEIN"/>
    <property type="match status" value="1"/>
</dbReference>
<gene>
    <name evidence="9" type="ORF">H9928_12340</name>
</gene>
<accession>A0A948TRA4</accession>
<dbReference type="GO" id="GO:0009279">
    <property type="term" value="C:cell outer membrane"/>
    <property type="evidence" value="ECO:0007669"/>
    <property type="project" value="UniProtKB-SubCell"/>
</dbReference>
<dbReference type="InterPro" id="IPR033985">
    <property type="entry name" value="SusD-like_N"/>
</dbReference>